<gene>
    <name evidence="16" type="ORF">ML536_01960</name>
</gene>
<protein>
    <recommendedName>
        <fullName evidence="3">histidine kinase</fullName>
        <ecNumber evidence="3">2.7.13.3</ecNumber>
    </recommendedName>
</protein>
<feature type="transmembrane region" description="Helical" evidence="13">
    <location>
        <begin position="12"/>
        <end position="32"/>
    </location>
</feature>
<evidence type="ECO:0000256" key="8">
    <source>
        <dbReference type="ARBA" id="ARBA00022777"/>
    </source>
</evidence>
<dbReference type="EC" id="2.7.13.3" evidence="3"/>
<dbReference type="SUPFAM" id="SSF55785">
    <property type="entry name" value="PYP-like sensor domain (PAS domain)"/>
    <property type="match status" value="1"/>
</dbReference>
<dbReference type="InterPro" id="IPR036097">
    <property type="entry name" value="HisK_dim/P_sf"/>
</dbReference>
<reference evidence="16" key="1">
    <citation type="submission" date="2022-03" db="EMBL/GenBank/DDBJ databases">
        <title>The complete genome sequence of a Methyloterrigena soli.</title>
        <authorList>
            <person name="Zi Z."/>
        </authorList>
    </citation>
    <scope>NUCLEOTIDE SEQUENCE</scope>
    <source>
        <strain evidence="16">M48</strain>
    </source>
</reference>
<feature type="domain" description="Histidine kinase" evidence="14">
    <location>
        <begin position="345"/>
        <end position="559"/>
    </location>
</feature>
<dbReference type="InterPro" id="IPR005467">
    <property type="entry name" value="His_kinase_dom"/>
</dbReference>
<dbReference type="InterPro" id="IPR000014">
    <property type="entry name" value="PAS"/>
</dbReference>
<evidence type="ECO:0000313" key="16">
    <source>
        <dbReference type="EMBL" id="MCI0125584.1"/>
    </source>
</evidence>
<evidence type="ECO:0000259" key="14">
    <source>
        <dbReference type="PROSITE" id="PS50109"/>
    </source>
</evidence>
<evidence type="ECO:0000313" key="17">
    <source>
        <dbReference type="Proteomes" id="UP001156140"/>
    </source>
</evidence>
<comment type="caution">
    <text evidence="16">The sequence shown here is derived from an EMBL/GenBank/DDBJ whole genome shotgun (WGS) entry which is preliminary data.</text>
</comment>
<accession>A0AA41QJ56</accession>
<dbReference type="GO" id="GO:0007234">
    <property type="term" value="P:osmosensory signaling via phosphorelay pathway"/>
    <property type="evidence" value="ECO:0007669"/>
    <property type="project" value="TreeGrafter"/>
</dbReference>
<comment type="catalytic activity">
    <reaction evidence="1">
        <text>ATP + protein L-histidine = ADP + protein N-phospho-L-histidine.</text>
        <dbReference type="EC" id="2.7.13.3"/>
    </reaction>
</comment>
<dbReference type="EMBL" id="JALAZD010000001">
    <property type="protein sequence ID" value="MCI0125584.1"/>
    <property type="molecule type" value="Genomic_DNA"/>
</dbReference>
<dbReference type="InterPro" id="IPR003661">
    <property type="entry name" value="HisK_dim/P_dom"/>
</dbReference>
<keyword evidence="9" id="KW-0067">ATP-binding</keyword>
<evidence type="ECO:0000256" key="9">
    <source>
        <dbReference type="ARBA" id="ARBA00022840"/>
    </source>
</evidence>
<dbReference type="SMART" id="SM00388">
    <property type="entry name" value="HisKA"/>
    <property type="match status" value="1"/>
</dbReference>
<evidence type="ECO:0000256" key="13">
    <source>
        <dbReference type="SAM" id="Phobius"/>
    </source>
</evidence>
<keyword evidence="10 13" id="KW-1133">Transmembrane helix</keyword>
<evidence type="ECO:0000256" key="5">
    <source>
        <dbReference type="ARBA" id="ARBA00022679"/>
    </source>
</evidence>
<dbReference type="SUPFAM" id="SSF55874">
    <property type="entry name" value="ATPase domain of HSP90 chaperone/DNA topoisomerase II/histidine kinase"/>
    <property type="match status" value="1"/>
</dbReference>
<dbReference type="PROSITE" id="PS50112">
    <property type="entry name" value="PAS"/>
    <property type="match status" value="1"/>
</dbReference>
<dbReference type="RefSeq" id="WP_281734772.1">
    <property type="nucleotide sequence ID" value="NZ_JAKETQ010000001.1"/>
</dbReference>
<organism evidence="16 17">
    <name type="scientific">Paradevosia shaoguanensis</name>
    <dbReference type="NCBI Taxonomy" id="1335043"/>
    <lineage>
        <taxon>Bacteria</taxon>
        <taxon>Pseudomonadati</taxon>
        <taxon>Pseudomonadota</taxon>
        <taxon>Alphaproteobacteria</taxon>
        <taxon>Hyphomicrobiales</taxon>
        <taxon>Devosiaceae</taxon>
        <taxon>Paradevosia</taxon>
    </lineage>
</organism>
<dbReference type="GO" id="GO:0000155">
    <property type="term" value="F:phosphorelay sensor kinase activity"/>
    <property type="evidence" value="ECO:0007669"/>
    <property type="project" value="InterPro"/>
</dbReference>
<dbReference type="PANTHER" id="PTHR42878">
    <property type="entry name" value="TWO-COMPONENT HISTIDINE KINASE"/>
    <property type="match status" value="1"/>
</dbReference>
<evidence type="ECO:0000256" key="3">
    <source>
        <dbReference type="ARBA" id="ARBA00012438"/>
    </source>
</evidence>
<keyword evidence="8 16" id="KW-0418">Kinase</keyword>
<dbReference type="FunFam" id="3.30.565.10:FF:000006">
    <property type="entry name" value="Sensor histidine kinase WalK"/>
    <property type="match status" value="1"/>
</dbReference>
<evidence type="ECO:0000256" key="7">
    <source>
        <dbReference type="ARBA" id="ARBA00022741"/>
    </source>
</evidence>
<keyword evidence="12 13" id="KW-0472">Membrane</keyword>
<evidence type="ECO:0000259" key="15">
    <source>
        <dbReference type="PROSITE" id="PS50112"/>
    </source>
</evidence>
<keyword evidence="17" id="KW-1185">Reference proteome</keyword>
<evidence type="ECO:0000256" key="6">
    <source>
        <dbReference type="ARBA" id="ARBA00022692"/>
    </source>
</evidence>
<name>A0AA41QJ56_9HYPH</name>
<dbReference type="Pfam" id="PF08448">
    <property type="entry name" value="PAS_4"/>
    <property type="match status" value="1"/>
</dbReference>
<evidence type="ECO:0000256" key="10">
    <source>
        <dbReference type="ARBA" id="ARBA00022989"/>
    </source>
</evidence>
<keyword evidence="6 13" id="KW-0812">Transmembrane</keyword>
<feature type="transmembrane region" description="Helical" evidence="13">
    <location>
        <begin position="181"/>
        <end position="201"/>
    </location>
</feature>
<dbReference type="InterPro" id="IPR035965">
    <property type="entry name" value="PAS-like_dom_sf"/>
</dbReference>
<dbReference type="PANTHER" id="PTHR42878:SF7">
    <property type="entry name" value="SENSOR HISTIDINE KINASE GLRK"/>
    <property type="match status" value="1"/>
</dbReference>
<sequence>MADPAVKPDGRISIGLVVVAAAVAAFALFLLFSMSKLVEVERDTHTRSNEGVVWAVAQAQYEIQRLISATNPLNSPSAEDVALRFDMALSRLALLQEGAFAQRIEETGGASVIARARASLEGLDGLIASSGDTVSRYSLRLSRTMTQHVVALGSVANEIMIDSTLREADRRQRYSETLTQVIVAIIGTTLTGAFLIGRLIVSLRQADRAEARVRQERNFLALLMEASGEGICAFDAAGNCTHWNEGMSRLYGTPRETVIGTRLPAAPALGEHFPLTAALVNRTLAGESRDFATRAGERHIEHSIRPIQLKDQNVGGILVSRDVTERYQAQHERQLREVYRDFVAMVSHQFRTPLAIIDSTVQRIMRRRDRMDNDELMARAGAIRAAASSLTQLMDSTLSAARLDAGELALSIHPIPLASLLAQVRAKLLVLEPHREITLDIADLPDIPCDALLIEQVLGNLIGNALKYSPDDTPVTVTTSAHNGFVAISISDSGLGIPEAERTRLFERFFRASNAGSVPGTGVGLYVARQIAQLHGGDIAMTPNPGGGTTFTLTLPVTASYSEAMA</sequence>
<dbReference type="InterPro" id="IPR036890">
    <property type="entry name" value="HATPase_C_sf"/>
</dbReference>
<dbReference type="SMART" id="SM00091">
    <property type="entry name" value="PAS"/>
    <property type="match status" value="1"/>
</dbReference>
<evidence type="ECO:0000256" key="4">
    <source>
        <dbReference type="ARBA" id="ARBA00022553"/>
    </source>
</evidence>
<evidence type="ECO:0000256" key="1">
    <source>
        <dbReference type="ARBA" id="ARBA00000085"/>
    </source>
</evidence>
<keyword evidence="5" id="KW-0808">Transferase</keyword>
<dbReference type="SMART" id="SM00387">
    <property type="entry name" value="HATPase_c"/>
    <property type="match status" value="1"/>
</dbReference>
<dbReference type="InterPro" id="IPR004358">
    <property type="entry name" value="Sig_transdc_His_kin-like_C"/>
</dbReference>
<dbReference type="CDD" id="cd00075">
    <property type="entry name" value="HATPase"/>
    <property type="match status" value="1"/>
</dbReference>
<dbReference type="GO" id="GO:0000156">
    <property type="term" value="F:phosphorelay response regulator activity"/>
    <property type="evidence" value="ECO:0007669"/>
    <property type="project" value="TreeGrafter"/>
</dbReference>
<dbReference type="PRINTS" id="PR00344">
    <property type="entry name" value="BCTRLSENSOR"/>
</dbReference>
<comment type="subcellular location">
    <subcellularLocation>
        <location evidence="2">Membrane</location>
        <topology evidence="2">Multi-pass membrane protein</topology>
    </subcellularLocation>
</comment>
<dbReference type="InterPro" id="IPR003594">
    <property type="entry name" value="HATPase_dom"/>
</dbReference>
<evidence type="ECO:0000256" key="12">
    <source>
        <dbReference type="ARBA" id="ARBA00023136"/>
    </source>
</evidence>
<keyword evidence="11" id="KW-0902">Two-component regulatory system</keyword>
<dbReference type="Gene3D" id="3.30.565.10">
    <property type="entry name" value="Histidine kinase-like ATPase, C-terminal domain"/>
    <property type="match status" value="1"/>
</dbReference>
<keyword evidence="7" id="KW-0547">Nucleotide-binding</keyword>
<dbReference type="Gene3D" id="3.30.450.20">
    <property type="entry name" value="PAS domain"/>
    <property type="match status" value="1"/>
</dbReference>
<proteinExistence type="predicted"/>
<dbReference type="GO" id="GO:0030295">
    <property type="term" value="F:protein kinase activator activity"/>
    <property type="evidence" value="ECO:0007669"/>
    <property type="project" value="TreeGrafter"/>
</dbReference>
<dbReference type="InterPro" id="IPR050351">
    <property type="entry name" value="BphY/WalK/GraS-like"/>
</dbReference>
<dbReference type="InterPro" id="IPR013656">
    <property type="entry name" value="PAS_4"/>
</dbReference>
<dbReference type="SUPFAM" id="SSF47384">
    <property type="entry name" value="Homodimeric domain of signal transducing histidine kinase"/>
    <property type="match status" value="1"/>
</dbReference>
<dbReference type="PROSITE" id="PS50109">
    <property type="entry name" value="HIS_KIN"/>
    <property type="match status" value="1"/>
</dbReference>
<dbReference type="GO" id="GO:0016020">
    <property type="term" value="C:membrane"/>
    <property type="evidence" value="ECO:0007669"/>
    <property type="project" value="UniProtKB-SubCell"/>
</dbReference>
<dbReference type="NCBIfam" id="TIGR00229">
    <property type="entry name" value="sensory_box"/>
    <property type="match status" value="1"/>
</dbReference>
<evidence type="ECO:0000256" key="2">
    <source>
        <dbReference type="ARBA" id="ARBA00004141"/>
    </source>
</evidence>
<dbReference type="AlphaFoldDB" id="A0AA41QJ56"/>
<dbReference type="GO" id="GO:0005524">
    <property type="term" value="F:ATP binding"/>
    <property type="evidence" value="ECO:0007669"/>
    <property type="project" value="UniProtKB-KW"/>
</dbReference>
<dbReference type="Pfam" id="PF02518">
    <property type="entry name" value="HATPase_c"/>
    <property type="match status" value="1"/>
</dbReference>
<evidence type="ECO:0000256" key="11">
    <source>
        <dbReference type="ARBA" id="ARBA00023012"/>
    </source>
</evidence>
<dbReference type="CDD" id="cd00130">
    <property type="entry name" value="PAS"/>
    <property type="match status" value="1"/>
</dbReference>
<dbReference type="Gene3D" id="1.10.287.130">
    <property type="match status" value="1"/>
</dbReference>
<dbReference type="Pfam" id="PF00512">
    <property type="entry name" value="HisKA"/>
    <property type="match status" value="1"/>
</dbReference>
<feature type="domain" description="PAS" evidence="15">
    <location>
        <begin position="216"/>
        <end position="260"/>
    </location>
</feature>
<dbReference type="Proteomes" id="UP001156140">
    <property type="component" value="Unassembled WGS sequence"/>
</dbReference>
<keyword evidence="4" id="KW-0597">Phosphoprotein</keyword>